<protein>
    <submittedName>
        <fullName evidence="2">Uncharacterized protein</fullName>
    </submittedName>
</protein>
<dbReference type="EMBL" id="EQ976104">
    <property type="protein sequence ID" value="EEF26949.1"/>
    <property type="molecule type" value="Genomic_DNA"/>
</dbReference>
<evidence type="ECO:0000313" key="2">
    <source>
        <dbReference type="EMBL" id="EEF26949.1"/>
    </source>
</evidence>
<organism evidence="3">
    <name type="scientific">Ricinus communis</name>
    <name type="common">Castor bean</name>
    <dbReference type="NCBI Taxonomy" id="3988"/>
    <lineage>
        <taxon>Eukaryota</taxon>
        <taxon>Viridiplantae</taxon>
        <taxon>Streptophyta</taxon>
        <taxon>Embryophyta</taxon>
        <taxon>Tracheophyta</taxon>
        <taxon>Spermatophyta</taxon>
        <taxon>Magnoliopsida</taxon>
        <taxon>eudicotyledons</taxon>
        <taxon>Gunneridae</taxon>
        <taxon>Pentapetalae</taxon>
        <taxon>rosids</taxon>
        <taxon>fabids</taxon>
        <taxon>Malpighiales</taxon>
        <taxon>Euphorbiaceae</taxon>
        <taxon>Acalyphoideae</taxon>
        <taxon>Acalypheae</taxon>
        <taxon>Ricinus</taxon>
    </lineage>
</organism>
<proteinExistence type="predicted"/>
<sequence>MDCINLIFQPKKRRIISFGSSILTIESKGIGTEDWFAPKSSALLAFFTGARRMYHSSRSPRSGKESSVCYNLYGDESHMLVENCSGIH</sequence>
<reference evidence="2" key="1">
    <citation type="submission" date="2008-10" db="EMBL/GenBank/DDBJ databases">
        <authorList>
            <person name="Chan A."/>
            <person name="Puiu D."/>
            <person name="Melake A."/>
            <person name="Orvis J."/>
            <person name="Zhao Q."/>
            <person name="Wortman J."/>
            <person name="Utterback T."/>
            <person name="Rosovitz M.J."/>
            <person name="Inman J.M."/>
            <person name="Amedeo P."/>
            <person name="Schobel S."/>
            <person name="Galinsky K."/>
            <person name="Fraser C."/>
            <person name="Ravel J."/>
            <person name="Rabinowicz P."/>
        </authorList>
    </citation>
    <scope>NUCLEOTIDE SEQUENCE [LARGE SCALE GENOMIC DNA]</scope>
</reference>
<evidence type="ECO:0000313" key="1">
    <source>
        <dbReference type="EMBL" id="EEF25532.1"/>
    </source>
</evidence>
<dbReference type="Proteomes" id="UP000008311">
    <property type="component" value="Unassembled WGS sequence"/>
</dbReference>
<dbReference type="EMBL" id="EQ979475">
    <property type="protein sequence ID" value="EEF25532.1"/>
    <property type="molecule type" value="Genomic_DNA"/>
</dbReference>
<gene>
    <name evidence="1" type="ORF">RCOM_2031710</name>
    <name evidence="2" type="ORF">RCOM_2116190</name>
</gene>
<name>B9TB13_RICCO</name>
<accession>B9TB13</accession>
<reference evidence="3" key="2">
    <citation type="journal article" date="2010" name="Nat. Biotechnol.">
        <title>Draft genome sequence of the oilseed species Ricinus communis.</title>
        <authorList>
            <person name="Chan A.P."/>
            <person name="Crabtree J."/>
            <person name="Zhao Q."/>
            <person name="Lorenzi H."/>
            <person name="Orvis J."/>
            <person name="Puiu D."/>
            <person name="Melake-Berhan A."/>
            <person name="Jones K.M."/>
            <person name="Redman J."/>
            <person name="Chen G."/>
            <person name="Cahoon E.B."/>
            <person name="Gedil M."/>
            <person name="Stanke M."/>
            <person name="Haas B.J."/>
            <person name="Wortman J.R."/>
            <person name="Fraser-Liggett C.M."/>
            <person name="Ravel J."/>
            <person name="Rabinowicz P.D."/>
        </authorList>
    </citation>
    <scope>NUCLEOTIDE SEQUENCE [LARGE SCALE GENOMIC DNA]</scope>
    <source>
        <strain evidence="3">cv. Hale</strain>
    </source>
</reference>
<dbReference type="InParanoid" id="B9TB13"/>
<evidence type="ECO:0000313" key="3">
    <source>
        <dbReference type="Proteomes" id="UP000008311"/>
    </source>
</evidence>
<dbReference type="AlphaFoldDB" id="B9TB13"/>
<keyword evidence="3" id="KW-1185">Reference proteome</keyword>